<feature type="region of interest" description="Disordered" evidence="1">
    <location>
        <begin position="400"/>
        <end position="456"/>
    </location>
</feature>
<feature type="compositionally biased region" description="Low complexity" evidence="1">
    <location>
        <begin position="400"/>
        <end position="410"/>
    </location>
</feature>
<dbReference type="Pfam" id="PF09350">
    <property type="entry name" value="DJC28_CD"/>
    <property type="match status" value="1"/>
</dbReference>
<keyword evidence="4" id="KW-1185">Reference proteome</keyword>
<feature type="compositionally biased region" description="Pro residues" evidence="1">
    <location>
        <begin position="425"/>
        <end position="435"/>
    </location>
</feature>
<feature type="region of interest" description="Disordered" evidence="1">
    <location>
        <begin position="364"/>
        <end position="385"/>
    </location>
</feature>
<protein>
    <recommendedName>
        <fullName evidence="2">DnaJ homologue subfamily C member 28 conserved domain-containing protein</fullName>
    </recommendedName>
</protein>
<evidence type="ECO:0000313" key="4">
    <source>
        <dbReference type="Proteomes" id="UP001278766"/>
    </source>
</evidence>
<dbReference type="PANTHER" id="PTHR39394:SF1">
    <property type="entry name" value="DNAJ HOMOLOGUE SUBFAMILY C MEMBER 28 CONSERVED DOMAIN-CONTAINING PROTEIN"/>
    <property type="match status" value="1"/>
</dbReference>
<feature type="domain" description="DnaJ homologue subfamily C member 28 conserved" evidence="2">
    <location>
        <begin position="265"/>
        <end position="334"/>
    </location>
</feature>
<evidence type="ECO:0000313" key="3">
    <source>
        <dbReference type="EMBL" id="KAK3293659.1"/>
    </source>
</evidence>
<name>A0AAE0LR03_9PEZI</name>
<organism evidence="3 4">
    <name type="scientific">Chaetomium fimeti</name>
    <dbReference type="NCBI Taxonomy" id="1854472"/>
    <lineage>
        <taxon>Eukaryota</taxon>
        <taxon>Fungi</taxon>
        <taxon>Dikarya</taxon>
        <taxon>Ascomycota</taxon>
        <taxon>Pezizomycotina</taxon>
        <taxon>Sordariomycetes</taxon>
        <taxon>Sordariomycetidae</taxon>
        <taxon>Sordariales</taxon>
        <taxon>Chaetomiaceae</taxon>
        <taxon>Chaetomium</taxon>
    </lineage>
</organism>
<dbReference type="EMBL" id="JAUEPN010000006">
    <property type="protein sequence ID" value="KAK3293659.1"/>
    <property type="molecule type" value="Genomic_DNA"/>
</dbReference>
<sequence>MASTPFVCANCARALRLKTISRTTLPPIRRHISQSHPASLPANATNASQPTTLQDGTSKTPTHSKTSDATPDPNPEPGPMATRLRQATEDALLTGGRAGRRAIEEAGFSEELKAQLLDKVAGAKFHHEHSAALSQAGITSRLPDSAGLGTRAMASAQPWTGQETTEDTVLRMLDDARKPLGPELRGKSKPIVPQPVDMRIRREVGVTPGRRAAGARDKAQAYVGMGIKDPGLSDKEREAMRRELRERFAPGARAMPNTVSGLAALANERIEDAIARGQFKDIPRGKGIERDRRADNPFIDTTEYIMNKMIKRQDLVPPWIEKQQEVAKAAANFRGRLRNDWKRHAARMISARGGTLEQQIARATAYARAEETHNPRRRRPDQIAIPTTATDDAVMMKQATAPPDSTANPSSSPPSSSPPSSSSPSPSPPSPPPPSIDTNTSPPTTNPLPTTPFRDPTWQATEASYHALAIANLNTLTRAYNLMAPELARKPYFSLDRELLACFADVAPLVAGEIRARAVGNKGVNRGVLGLGGSNKGGFGGVGSGVGGGGGGVGELFSLGGVGSRVSVAEGREKEYGMREFWRDLWGK</sequence>
<dbReference type="GeneID" id="87842670"/>
<dbReference type="RefSeq" id="XP_062657173.1">
    <property type="nucleotide sequence ID" value="XM_062805722.1"/>
</dbReference>
<feature type="region of interest" description="Disordered" evidence="1">
    <location>
        <begin position="34"/>
        <end position="81"/>
    </location>
</feature>
<comment type="caution">
    <text evidence="3">The sequence shown here is derived from an EMBL/GenBank/DDBJ whole genome shotgun (WGS) entry which is preliminary data.</text>
</comment>
<dbReference type="AlphaFoldDB" id="A0AAE0LR03"/>
<proteinExistence type="predicted"/>
<dbReference type="InterPro" id="IPR018961">
    <property type="entry name" value="DnaJ_homolog_subfam-C_membr-28"/>
</dbReference>
<evidence type="ECO:0000256" key="1">
    <source>
        <dbReference type="SAM" id="MobiDB-lite"/>
    </source>
</evidence>
<gene>
    <name evidence="3" type="ORF">B0H64DRAFT_426200</name>
</gene>
<dbReference type="PANTHER" id="PTHR39394">
    <property type="entry name" value="YALI0E31793P"/>
    <property type="match status" value="1"/>
</dbReference>
<evidence type="ECO:0000259" key="2">
    <source>
        <dbReference type="Pfam" id="PF09350"/>
    </source>
</evidence>
<feature type="compositionally biased region" description="Polar residues" evidence="1">
    <location>
        <begin position="34"/>
        <end position="69"/>
    </location>
</feature>
<reference evidence="3" key="1">
    <citation type="journal article" date="2023" name="Mol. Phylogenet. Evol.">
        <title>Genome-scale phylogeny and comparative genomics of the fungal order Sordariales.</title>
        <authorList>
            <person name="Hensen N."/>
            <person name="Bonometti L."/>
            <person name="Westerberg I."/>
            <person name="Brannstrom I.O."/>
            <person name="Guillou S."/>
            <person name="Cros-Aarteil S."/>
            <person name="Calhoun S."/>
            <person name="Haridas S."/>
            <person name="Kuo A."/>
            <person name="Mondo S."/>
            <person name="Pangilinan J."/>
            <person name="Riley R."/>
            <person name="LaButti K."/>
            <person name="Andreopoulos B."/>
            <person name="Lipzen A."/>
            <person name="Chen C."/>
            <person name="Yan M."/>
            <person name="Daum C."/>
            <person name="Ng V."/>
            <person name="Clum A."/>
            <person name="Steindorff A."/>
            <person name="Ohm R.A."/>
            <person name="Martin F."/>
            <person name="Silar P."/>
            <person name="Natvig D.O."/>
            <person name="Lalanne C."/>
            <person name="Gautier V."/>
            <person name="Ament-Velasquez S.L."/>
            <person name="Kruys A."/>
            <person name="Hutchinson M.I."/>
            <person name="Powell A.J."/>
            <person name="Barry K."/>
            <person name="Miller A.N."/>
            <person name="Grigoriev I.V."/>
            <person name="Debuchy R."/>
            <person name="Gladieux P."/>
            <person name="Hiltunen Thoren M."/>
            <person name="Johannesson H."/>
        </authorList>
    </citation>
    <scope>NUCLEOTIDE SEQUENCE</scope>
    <source>
        <strain evidence="3">CBS 168.71</strain>
    </source>
</reference>
<dbReference type="Proteomes" id="UP001278766">
    <property type="component" value="Unassembled WGS sequence"/>
</dbReference>
<reference evidence="3" key="2">
    <citation type="submission" date="2023-06" db="EMBL/GenBank/DDBJ databases">
        <authorList>
            <consortium name="Lawrence Berkeley National Laboratory"/>
            <person name="Haridas S."/>
            <person name="Hensen N."/>
            <person name="Bonometti L."/>
            <person name="Westerberg I."/>
            <person name="Brannstrom I.O."/>
            <person name="Guillou S."/>
            <person name="Cros-Aarteil S."/>
            <person name="Calhoun S."/>
            <person name="Kuo A."/>
            <person name="Mondo S."/>
            <person name="Pangilinan J."/>
            <person name="Riley R."/>
            <person name="Labutti K."/>
            <person name="Andreopoulos B."/>
            <person name="Lipzen A."/>
            <person name="Chen C."/>
            <person name="Yanf M."/>
            <person name="Daum C."/>
            <person name="Ng V."/>
            <person name="Clum A."/>
            <person name="Steindorff A."/>
            <person name="Ohm R."/>
            <person name="Martin F."/>
            <person name="Silar P."/>
            <person name="Natvig D."/>
            <person name="Lalanne C."/>
            <person name="Gautier V."/>
            <person name="Ament-Velasquez S.L."/>
            <person name="Kruys A."/>
            <person name="Hutchinson M.I."/>
            <person name="Powell A.J."/>
            <person name="Barry K."/>
            <person name="Miller A.N."/>
            <person name="Grigoriev I.V."/>
            <person name="Debuchy R."/>
            <person name="Gladieux P."/>
            <person name="Thoren M.H."/>
            <person name="Johannesson H."/>
        </authorList>
    </citation>
    <scope>NUCLEOTIDE SEQUENCE</scope>
    <source>
        <strain evidence="3">CBS 168.71</strain>
    </source>
</reference>
<accession>A0AAE0LR03</accession>